<dbReference type="InterPro" id="IPR003343">
    <property type="entry name" value="Big_2"/>
</dbReference>
<dbReference type="EMBL" id="KP869102">
    <property type="protein sequence ID" value="AKE45375.1"/>
    <property type="molecule type" value="Genomic_DNA"/>
</dbReference>
<name>A0A0F6THE8_9CAUD</name>
<evidence type="ECO:0000259" key="1">
    <source>
        <dbReference type="Pfam" id="PF02368"/>
    </source>
</evidence>
<protein>
    <submittedName>
        <fullName evidence="2">Ig-like domain protein</fullName>
    </submittedName>
</protein>
<evidence type="ECO:0000313" key="2">
    <source>
        <dbReference type="EMBL" id="AKE45375.1"/>
    </source>
</evidence>
<feature type="domain" description="BIG2" evidence="1">
    <location>
        <begin position="1683"/>
        <end position="1733"/>
    </location>
</feature>
<accession>A0A0F6THE8</accession>
<dbReference type="SUPFAM" id="SSF49373">
    <property type="entry name" value="Invasin/intimin cell-adhesion fragments"/>
    <property type="match status" value="1"/>
</dbReference>
<dbReference type="Pfam" id="PF02368">
    <property type="entry name" value="Big_2"/>
    <property type="match status" value="1"/>
</dbReference>
<dbReference type="InterPro" id="IPR008964">
    <property type="entry name" value="Invasin/intimin_cell_adhesion"/>
</dbReference>
<reference evidence="2 3" key="1">
    <citation type="journal article" date="2015" name="BMC Genomics">
        <title>Analysis of whole genome sequencing for the Escherichia coli O157:H7 typing phages.</title>
        <authorList>
            <person name="Cowley L.A."/>
            <person name="Beckett S.J."/>
            <person name="Chase-Topping M."/>
            <person name="Perry N."/>
            <person name="Dallman T.J."/>
            <person name="Gally D.L."/>
            <person name="Jenkins C."/>
        </authorList>
    </citation>
    <scope>NUCLEOTIDE SEQUENCE [LARGE SCALE GENOMIC DNA]</scope>
</reference>
<dbReference type="Gene3D" id="2.60.40.1080">
    <property type="match status" value="1"/>
</dbReference>
<evidence type="ECO:0000313" key="3">
    <source>
        <dbReference type="Proteomes" id="UP000260388"/>
    </source>
</evidence>
<dbReference type="Proteomes" id="UP000260388">
    <property type="component" value="Segment"/>
</dbReference>
<organism evidence="2 3">
    <name type="scientific">Escherichia coli O157 typing phage 4</name>
    <dbReference type="NCBI Taxonomy" id="1508679"/>
    <lineage>
        <taxon>Viruses</taxon>
        <taxon>Duplodnaviria</taxon>
        <taxon>Heunggongvirae</taxon>
        <taxon>Uroviricota</taxon>
        <taxon>Caudoviricetes</taxon>
        <taxon>Vequintavirinae</taxon>
        <taxon>Vequintavirus</taxon>
        <taxon>Vequintavirus JES2013</taxon>
    </lineage>
</organism>
<sequence length="1878" mass="208220">MLPIPLLKLGRHFLDKRGGIKELAVLSYPIDNSDGTSTTVSYVNSLAILFDDGQLNITGYNRFGECRTGDLDTINYPNEAAWNVDHVWRADRAFVIRTFDNQFFYIGCTAGLIGSDAAGGNDVCVREWTPLPEQIVKGLHLDTHPERLIEVMGGINNTVWVIAEAEGTGILNLYGSGNNTYGSLHVDKNQHATPVKIGETSENPETGPWKNPSINCEVHDNSVIFGGPRGFWIAGYDFLRNNSRNDLVWPPVQITRNDLRGIPADEEWKGFMCGPNGAIIATQRMHKPNDQQLVNVFYGQDVWGDDTWRSLNITYTHEVIMARGYGTSGIFFNNGTKQYRGFSRNLCNDIGAQSANNSPRANFIHYQALATAKYVEQRLPVSWTESVYFQGIHREGFLGTFTVVNGKLWWSGIPRGSFAGSNNLFGGRLNSQGFTEVPENWYKNVPVDSWGVDDIFDVNGVSSVSNIYIGDTVKMKLKPQPEGATFIIDKIELVNAAGTVVTDANYQFSTNWNHGGANEVVVTQYNRNVNRRGLYSVKITYHDKHGTGRTHTTRTLNWNTIVPAYPSNGKWHTVGRSKQFHVNDTVYFGLNGTQPAVEGDTSYMVRLHRMDAGSVTYDVTQEIYDQRRNTYNNLVQTQAVWEFNPNGRGGKMLQVNEQNGTSLTVHEHPDPWPDPGKPHPGARTLKIVSHDAGYFGIRWEATVRYADGTTNNIGITLGGTSEDNSLKIAYTPRGISIDNMDVVRNGYGDVNVKVTLGEHLGGERIIMYAFDHDPRTNGTYANQAWSYLINAPEPNTKEFYYGMKRDVCKKTGTHDWIAICVKDERTAWDEPVNRWFIGIPTRSDKYVAEYIVCMGGTNLNMCWNEDVNKYSDYDYMRDISCNQWFNQSTGYPPRQARVNPAIFTDTQVFLTKQANEVQTFKNKYDPNKWFYNCYGAFFWGPGELPGGGSCFEAATYASDRFMGQVKKYKIIPGPETLGNAVDPYIIMTALRSNMDGTSISMQVPITNGYKRVVMIIKCDLIGKQVLAENGTSTHLFETALHYQFADSPFAGDKRISDTDTARCKKFMLGGGWWWYEFDLTDKFTDTSKVVTGLRLDLGENMHKSVCDGTYGDPTVYLKYVSFEHPEDVVYGPKLRLFGNWIAKDREGMGRKVRGFLVDAGTEDMLVNAVWPELPGTQWDNSAKSINWFNIHRAMWATNCYLWKELNDGAFGFTGGRRMAIICWTTLQRCYDHDYEIGGRAWKNIRDRIITNFADPNGGGAYGFDCSRLIHLNGSSAYKKEGYSGSMIEWGLVKDARVLMGQQLAAAIGPNAVQSVKPAWFDIPLWSSGTPGTAAINPTTGDLEISWEDLKQVGGWDKTGYQVQWWGADGSLAADEFVKDNFYIMSSAKAQQLFGQATPSTITMSMCCKDNRTGALGPRVAKVFSGIKWNLPVQSVSWKQIGDNKLLVTPACQFNATLNVDPAVAANSAKASDFSVSNTAMADVRKIDTLNARITCKNTYGTFQIINNFTDADSKVVRTASQTLSLGTLAYAALITEQSATLQGGGVGKSIATPVWKPNEWVVFDLAVDFSSDNNWTWVRNCLPQLMGGPSSVSDSHDSTDPSVFQVGKTHPETGATLPDRKYALVCISYGKADVTFSGTHTYNGTYNFSRKYILKAGNIIDEVGVLYNPGNGIGIVGGKLQMQEPSITPSNVAGIRKTWESSNTNIATVDATTGLVTFKATGNVTIKFVVTDDAGRKTSSTSFTVKQMAPQWRMWIGTATNGAYPNPAGTSGMKTFSTSKPMEYGSGPKVGQMVYFGAYIPEIIGLPRSQLQLLFGAGVDDLATFGYSDNIEAARSSGWVGFRMESGKEGRILGTASIGVMFPGDQQYRLEAYATFSR</sequence>
<gene>
    <name evidence="2" type="ORF">ECTP4_00497</name>
</gene>
<proteinExistence type="predicted"/>